<dbReference type="SUPFAM" id="SSF81301">
    <property type="entry name" value="Nucleotidyltransferase"/>
    <property type="match status" value="1"/>
</dbReference>
<gene>
    <name evidence="2" type="primary">rsfS</name>
    <name evidence="4" type="ORF">BPSY_1443</name>
</gene>
<dbReference type="GeneID" id="98300636"/>
<dbReference type="RefSeq" id="WP_033497520.1">
    <property type="nucleotide sequence ID" value="NZ_BAABVZ010000003.1"/>
</dbReference>
<organism evidence="4 5">
    <name type="scientific">Bifidobacterium psychraerophilum</name>
    <dbReference type="NCBI Taxonomy" id="218140"/>
    <lineage>
        <taxon>Bacteria</taxon>
        <taxon>Bacillati</taxon>
        <taxon>Actinomycetota</taxon>
        <taxon>Actinomycetes</taxon>
        <taxon>Bifidobacteriales</taxon>
        <taxon>Bifidobacteriaceae</taxon>
        <taxon>Bifidobacterium</taxon>
    </lineage>
</organism>
<dbReference type="STRING" id="218140.BPSY_1443"/>
<dbReference type="HAMAP" id="MF_01477">
    <property type="entry name" value="Iojap_RsfS"/>
    <property type="match status" value="1"/>
</dbReference>
<dbReference type="PANTHER" id="PTHR21043:SF0">
    <property type="entry name" value="MITOCHONDRIAL ASSEMBLY OF RIBOSOMAL LARGE SUBUNIT PROTEIN 1"/>
    <property type="match status" value="1"/>
</dbReference>
<comment type="caution">
    <text evidence="4">The sequence shown here is derived from an EMBL/GenBank/DDBJ whole genome shotgun (WGS) entry which is preliminary data.</text>
</comment>
<sequence>MPAVQDSIECARIAALAADKMKAEDILAFDVTEPLAITDIFLIATGANERQVLAIAEEIEKALYLERERKPRMREGLEDAKWVLLDYGDFVIHVMHKEAREYYALERLWSDCPEIDLKLPEAGESETVSAVDSNESTVAGER</sequence>
<dbReference type="NCBIfam" id="TIGR00090">
    <property type="entry name" value="rsfS_iojap_ybeB"/>
    <property type="match status" value="1"/>
</dbReference>
<dbReference type="InterPro" id="IPR004394">
    <property type="entry name" value="Iojap/RsfS/C7orf30"/>
</dbReference>
<dbReference type="Gene3D" id="3.30.460.10">
    <property type="entry name" value="Beta Polymerase, domain 2"/>
    <property type="match status" value="1"/>
</dbReference>
<dbReference type="GO" id="GO:0005737">
    <property type="term" value="C:cytoplasm"/>
    <property type="evidence" value="ECO:0007669"/>
    <property type="project" value="UniProtKB-SubCell"/>
</dbReference>
<comment type="function">
    <text evidence="2">Functions as a ribosomal silencing factor. Interacts with ribosomal protein uL14 (rplN), blocking formation of intersubunit bridge B8. Prevents association of the 30S and 50S ribosomal subunits and the formation of functional ribosomes, thus repressing translation.</text>
</comment>
<evidence type="ECO:0000313" key="4">
    <source>
        <dbReference type="EMBL" id="KFI81035.1"/>
    </source>
</evidence>
<dbReference type="InterPro" id="IPR043519">
    <property type="entry name" value="NT_sf"/>
</dbReference>
<comment type="similarity">
    <text evidence="1 2">Belongs to the Iojap/RsfS family.</text>
</comment>
<dbReference type="AlphaFoldDB" id="A0A087CCN5"/>
<keyword evidence="2" id="KW-0810">Translation regulation</keyword>
<comment type="subcellular location">
    <subcellularLocation>
        <location evidence="2">Cytoplasm</location>
    </subcellularLocation>
</comment>
<evidence type="ECO:0000313" key="5">
    <source>
        <dbReference type="Proteomes" id="UP000029050"/>
    </source>
</evidence>
<comment type="subunit">
    <text evidence="2">Interacts with ribosomal protein uL14 (rplN).</text>
</comment>
<dbReference type="OrthoDB" id="9793681at2"/>
<evidence type="ECO:0000256" key="2">
    <source>
        <dbReference type="HAMAP-Rule" id="MF_01477"/>
    </source>
</evidence>
<dbReference type="PANTHER" id="PTHR21043">
    <property type="entry name" value="IOJAP SUPERFAMILY ORTHOLOG"/>
    <property type="match status" value="1"/>
</dbReference>
<reference evidence="4 5" key="1">
    <citation type="submission" date="2014-03" db="EMBL/GenBank/DDBJ databases">
        <title>Genomics of Bifidobacteria.</title>
        <authorList>
            <person name="Ventura M."/>
            <person name="Milani C."/>
            <person name="Lugli G.A."/>
        </authorList>
    </citation>
    <scope>NUCLEOTIDE SEQUENCE [LARGE SCALE GENOMIC DNA]</scope>
    <source>
        <strain evidence="4 5">LMG 21775</strain>
    </source>
</reference>
<keyword evidence="2" id="KW-0963">Cytoplasm</keyword>
<dbReference type="GO" id="GO:0042256">
    <property type="term" value="P:cytosolic ribosome assembly"/>
    <property type="evidence" value="ECO:0007669"/>
    <property type="project" value="UniProtKB-UniRule"/>
</dbReference>
<evidence type="ECO:0000256" key="1">
    <source>
        <dbReference type="ARBA" id="ARBA00010574"/>
    </source>
</evidence>
<keyword evidence="5" id="KW-1185">Reference proteome</keyword>
<dbReference type="GO" id="GO:0017148">
    <property type="term" value="P:negative regulation of translation"/>
    <property type="evidence" value="ECO:0007669"/>
    <property type="project" value="UniProtKB-UniRule"/>
</dbReference>
<proteinExistence type="inferred from homology"/>
<accession>A0A087CCN5</accession>
<dbReference type="GO" id="GO:0043023">
    <property type="term" value="F:ribosomal large subunit binding"/>
    <property type="evidence" value="ECO:0007669"/>
    <property type="project" value="TreeGrafter"/>
</dbReference>
<dbReference type="Pfam" id="PF02410">
    <property type="entry name" value="RsfS"/>
    <property type="match status" value="1"/>
</dbReference>
<evidence type="ECO:0000256" key="3">
    <source>
        <dbReference type="SAM" id="MobiDB-lite"/>
    </source>
</evidence>
<protein>
    <recommendedName>
        <fullName evidence="2">Ribosomal silencing factor RsfS</fullName>
    </recommendedName>
</protein>
<feature type="region of interest" description="Disordered" evidence="3">
    <location>
        <begin position="123"/>
        <end position="142"/>
    </location>
</feature>
<dbReference type="Proteomes" id="UP000029050">
    <property type="component" value="Unassembled WGS sequence"/>
</dbReference>
<dbReference type="EMBL" id="JGZI01000010">
    <property type="protein sequence ID" value="KFI81035.1"/>
    <property type="molecule type" value="Genomic_DNA"/>
</dbReference>
<keyword evidence="2" id="KW-0678">Repressor</keyword>
<dbReference type="eggNOG" id="COG0799">
    <property type="taxonomic scope" value="Bacteria"/>
</dbReference>
<name>A0A087CCN5_9BIFI</name>
<dbReference type="GO" id="GO:0090071">
    <property type="term" value="P:negative regulation of ribosome biogenesis"/>
    <property type="evidence" value="ECO:0007669"/>
    <property type="project" value="UniProtKB-UniRule"/>
</dbReference>
<feature type="compositionally biased region" description="Polar residues" evidence="3">
    <location>
        <begin position="126"/>
        <end position="142"/>
    </location>
</feature>